<keyword evidence="2" id="KW-1133">Transmembrane helix</keyword>
<organism evidence="3 4">
    <name type="scientific">Halovenus salina</name>
    <dbReference type="NCBI Taxonomy" id="1510225"/>
    <lineage>
        <taxon>Archaea</taxon>
        <taxon>Methanobacteriati</taxon>
        <taxon>Methanobacteriota</taxon>
        <taxon>Stenosarchaea group</taxon>
        <taxon>Halobacteria</taxon>
        <taxon>Halobacteriales</taxon>
        <taxon>Haloarculaceae</taxon>
        <taxon>Halovenus</taxon>
    </lineage>
</organism>
<name>A0ABD5VWS6_9EURY</name>
<dbReference type="EMBL" id="JBHSZI010000001">
    <property type="protein sequence ID" value="MFC7057748.1"/>
    <property type="molecule type" value="Genomic_DNA"/>
</dbReference>
<gene>
    <name evidence="3" type="ORF">ACFQQG_05660</name>
</gene>
<feature type="region of interest" description="Disordered" evidence="1">
    <location>
        <begin position="84"/>
        <end position="127"/>
    </location>
</feature>
<dbReference type="Proteomes" id="UP001596445">
    <property type="component" value="Unassembled WGS sequence"/>
</dbReference>
<feature type="transmembrane region" description="Helical" evidence="2">
    <location>
        <begin position="20"/>
        <end position="42"/>
    </location>
</feature>
<keyword evidence="2" id="KW-0472">Membrane</keyword>
<evidence type="ECO:0000313" key="4">
    <source>
        <dbReference type="Proteomes" id="UP001596445"/>
    </source>
</evidence>
<keyword evidence="4" id="KW-1185">Reference proteome</keyword>
<proteinExistence type="predicted"/>
<feature type="compositionally biased region" description="Basic and acidic residues" evidence="1">
    <location>
        <begin position="90"/>
        <end position="109"/>
    </location>
</feature>
<dbReference type="InterPro" id="IPR055977">
    <property type="entry name" value="DUF7555"/>
</dbReference>
<protein>
    <submittedName>
        <fullName evidence="3">Uncharacterized protein</fullName>
    </submittedName>
</protein>
<reference evidence="3 4" key="1">
    <citation type="journal article" date="2019" name="Int. J. Syst. Evol. Microbiol.">
        <title>The Global Catalogue of Microorganisms (GCM) 10K type strain sequencing project: providing services to taxonomists for standard genome sequencing and annotation.</title>
        <authorList>
            <consortium name="The Broad Institute Genomics Platform"/>
            <consortium name="The Broad Institute Genome Sequencing Center for Infectious Disease"/>
            <person name="Wu L."/>
            <person name="Ma J."/>
        </authorList>
    </citation>
    <scope>NUCLEOTIDE SEQUENCE [LARGE SCALE GENOMIC DNA]</scope>
    <source>
        <strain evidence="3 4">JCM 30072</strain>
    </source>
</reference>
<feature type="compositionally biased region" description="Basic and acidic residues" evidence="1">
    <location>
        <begin position="117"/>
        <end position="127"/>
    </location>
</feature>
<dbReference type="AlphaFoldDB" id="A0ABD5VWS6"/>
<keyword evidence="2" id="KW-0812">Transmembrane</keyword>
<evidence type="ECO:0000256" key="1">
    <source>
        <dbReference type="SAM" id="MobiDB-lite"/>
    </source>
</evidence>
<comment type="caution">
    <text evidence="3">The sequence shown here is derived from an EMBL/GenBank/DDBJ whole genome shotgun (WGS) entry which is preliminary data.</text>
</comment>
<dbReference type="RefSeq" id="WP_267163532.1">
    <property type="nucleotide sequence ID" value="NZ_CP112972.1"/>
</dbReference>
<evidence type="ECO:0000256" key="2">
    <source>
        <dbReference type="SAM" id="Phobius"/>
    </source>
</evidence>
<accession>A0ABD5VWS6</accession>
<evidence type="ECO:0000313" key="3">
    <source>
        <dbReference type="EMBL" id="MFC7057748.1"/>
    </source>
</evidence>
<sequence length="179" mass="19567">MDNVRNRAVELARAWVDAVGYALVMTVLSGLVAVIAGIGTGGGFVRGKILLFVIGWLLMTAGTLKLWPSSPRSSDLPSRNVLGISIGSDNDDKNSNDREGNTKQLRESMQDAEASGEDLRPLSAEKKSRVERIASAVPPNRWVRDPRPENRLTDGSKLFLASLFVFGLSYVMERYFGVV</sequence>
<dbReference type="GeneID" id="76629665"/>
<dbReference type="Pfam" id="PF24432">
    <property type="entry name" value="DUF7555"/>
    <property type="match status" value="1"/>
</dbReference>